<accession>A0A3A9YUS8</accession>
<evidence type="ECO:0000313" key="3">
    <source>
        <dbReference type="Proteomes" id="UP000272474"/>
    </source>
</evidence>
<keyword evidence="1" id="KW-0812">Transmembrane</keyword>
<evidence type="ECO:0000313" key="2">
    <source>
        <dbReference type="EMBL" id="RKN38966.1"/>
    </source>
</evidence>
<sequence length="170" mass="18903">MTSSTSSTSSLADELNARAVDTDGVHQALRYYLAERLDDLPPEDMLKQMYEAADRDRVDAACAELGRDPRSLENAALVVLSAAWAEESERDRLRAVLTETKGKMPVIEVGIIAIACMFGMYLLATRGIRRHEKTTTHKPDGTFVEREKTEYVNPADALGSIVDLFRQQGR</sequence>
<gene>
    <name evidence="2" type="ORF">D7294_22525</name>
</gene>
<dbReference type="AlphaFoldDB" id="A0A3A9YUS8"/>
<keyword evidence="1" id="KW-1133">Transmembrane helix</keyword>
<reference evidence="2 3" key="1">
    <citation type="journal article" date="2014" name="Int. J. Syst. Evol. Microbiol.">
        <title>Streptomyces hoynatensis sp. nov., isolated from deep marine sediment.</title>
        <authorList>
            <person name="Veyisoglu A."/>
            <person name="Sahin N."/>
        </authorList>
    </citation>
    <scope>NUCLEOTIDE SEQUENCE [LARGE SCALE GENOMIC DNA]</scope>
    <source>
        <strain evidence="2 3">KCTC 29097</strain>
    </source>
</reference>
<feature type="transmembrane region" description="Helical" evidence="1">
    <location>
        <begin position="106"/>
        <end position="124"/>
    </location>
</feature>
<keyword evidence="3" id="KW-1185">Reference proteome</keyword>
<proteinExistence type="predicted"/>
<dbReference type="RefSeq" id="WP_120682644.1">
    <property type="nucleotide sequence ID" value="NZ_RBAL01000015.1"/>
</dbReference>
<keyword evidence="1" id="KW-0472">Membrane</keyword>
<name>A0A3A9YUS8_9ACTN</name>
<evidence type="ECO:0000256" key="1">
    <source>
        <dbReference type="SAM" id="Phobius"/>
    </source>
</evidence>
<organism evidence="2 3">
    <name type="scientific">Streptomyces hoynatensis</name>
    <dbReference type="NCBI Taxonomy" id="1141874"/>
    <lineage>
        <taxon>Bacteria</taxon>
        <taxon>Bacillati</taxon>
        <taxon>Actinomycetota</taxon>
        <taxon>Actinomycetes</taxon>
        <taxon>Kitasatosporales</taxon>
        <taxon>Streptomycetaceae</taxon>
        <taxon>Streptomyces</taxon>
    </lineage>
</organism>
<dbReference type="Proteomes" id="UP000272474">
    <property type="component" value="Unassembled WGS sequence"/>
</dbReference>
<dbReference type="EMBL" id="RBAL01000015">
    <property type="protein sequence ID" value="RKN38966.1"/>
    <property type="molecule type" value="Genomic_DNA"/>
</dbReference>
<protein>
    <submittedName>
        <fullName evidence="2">Uncharacterized protein</fullName>
    </submittedName>
</protein>
<comment type="caution">
    <text evidence="2">The sequence shown here is derived from an EMBL/GenBank/DDBJ whole genome shotgun (WGS) entry which is preliminary data.</text>
</comment>
<dbReference type="OrthoDB" id="5190025at2"/>